<dbReference type="PANTHER" id="PTHR43773:SF1">
    <property type="entry name" value="MAGNESIUM TRANSPORTER MGTE"/>
    <property type="match status" value="1"/>
</dbReference>
<reference evidence="4 5" key="1">
    <citation type="submission" date="2023-07" db="EMBL/GenBank/DDBJ databases">
        <title>Sequencing the genomes of 1000 actinobacteria strains.</title>
        <authorList>
            <person name="Klenk H.-P."/>
        </authorList>
    </citation>
    <scope>NUCLEOTIDE SEQUENCE [LARGE SCALE GENOMIC DNA]</scope>
    <source>
        <strain evidence="4 5">DSM 19515</strain>
    </source>
</reference>
<organism evidence="4 5">
    <name type="scientific">Trueperella abortisuis</name>
    <dbReference type="NCBI Taxonomy" id="445930"/>
    <lineage>
        <taxon>Bacteria</taxon>
        <taxon>Bacillati</taxon>
        <taxon>Actinomycetota</taxon>
        <taxon>Actinomycetes</taxon>
        <taxon>Actinomycetales</taxon>
        <taxon>Actinomycetaceae</taxon>
        <taxon>Trueperella</taxon>
    </lineage>
</organism>
<name>A0ABT9PHS6_9ACTO</name>
<accession>A0ABT9PHS6</accession>
<evidence type="ECO:0000256" key="1">
    <source>
        <dbReference type="PROSITE-ProRule" id="PRU00703"/>
    </source>
</evidence>
<dbReference type="EMBL" id="JAUSQL010000001">
    <property type="protein sequence ID" value="MDP9832037.1"/>
    <property type="molecule type" value="Genomic_DNA"/>
</dbReference>
<evidence type="ECO:0000313" key="4">
    <source>
        <dbReference type="EMBL" id="MDP9832037.1"/>
    </source>
</evidence>
<dbReference type="InterPro" id="IPR006669">
    <property type="entry name" value="MgtE_transporter"/>
</dbReference>
<feature type="compositionally biased region" description="Basic and acidic residues" evidence="2">
    <location>
        <begin position="427"/>
        <end position="454"/>
    </location>
</feature>
<dbReference type="PROSITE" id="PS51371">
    <property type="entry name" value="CBS"/>
    <property type="match status" value="1"/>
</dbReference>
<keyword evidence="4" id="KW-0966">Cell projection</keyword>
<dbReference type="InterPro" id="IPR038076">
    <property type="entry name" value="MgtE_N_sf"/>
</dbReference>
<evidence type="ECO:0000313" key="5">
    <source>
        <dbReference type="Proteomes" id="UP001230145"/>
    </source>
</evidence>
<dbReference type="InterPro" id="IPR046342">
    <property type="entry name" value="CBS_dom_sf"/>
</dbReference>
<dbReference type="Pfam" id="PF03448">
    <property type="entry name" value="MgtE_N"/>
    <property type="match status" value="1"/>
</dbReference>
<comment type="caution">
    <text evidence="4">The sequence shown here is derived from an EMBL/GenBank/DDBJ whole genome shotgun (WGS) entry which is preliminary data.</text>
</comment>
<dbReference type="SUPFAM" id="SSF54631">
    <property type="entry name" value="CBS-domain pair"/>
    <property type="match status" value="1"/>
</dbReference>
<proteinExistence type="predicted"/>
<keyword evidence="1" id="KW-0129">CBS domain</keyword>
<dbReference type="Gene3D" id="3.10.580.10">
    <property type="entry name" value="CBS-domain"/>
    <property type="match status" value="1"/>
</dbReference>
<protein>
    <submittedName>
        <fullName evidence="4">Flagellar motility protein MotE (MotC chaperone)/sporulation protein YlmC with PRC-barrel domain</fullName>
    </submittedName>
</protein>
<feature type="region of interest" description="Disordered" evidence="2">
    <location>
        <begin position="406"/>
        <end position="454"/>
    </location>
</feature>
<dbReference type="SUPFAM" id="SSF158791">
    <property type="entry name" value="MgtE N-terminal domain-like"/>
    <property type="match status" value="1"/>
</dbReference>
<dbReference type="InterPro" id="IPR000644">
    <property type="entry name" value="CBS_dom"/>
</dbReference>
<dbReference type="PANTHER" id="PTHR43773">
    <property type="entry name" value="MAGNESIUM TRANSPORTER MGTE"/>
    <property type="match status" value="1"/>
</dbReference>
<dbReference type="SMART" id="SM00924">
    <property type="entry name" value="MgtE_N"/>
    <property type="match status" value="1"/>
</dbReference>
<dbReference type="Pfam" id="PF00571">
    <property type="entry name" value="CBS"/>
    <property type="match status" value="1"/>
</dbReference>
<keyword evidence="4" id="KW-0969">Cilium</keyword>
<feature type="domain" description="CBS" evidence="3">
    <location>
        <begin position="337"/>
        <end position="396"/>
    </location>
</feature>
<gene>
    <name evidence="4" type="ORF">J2S45_000716</name>
</gene>
<evidence type="ECO:0000256" key="2">
    <source>
        <dbReference type="SAM" id="MobiDB-lite"/>
    </source>
</evidence>
<sequence length="454" mass="49609">MAGTPVYDPIGDRVGKVHDVVVVFRLRGNPSAVGLVVDVTGKRRVFMPLTRVTSIANGQVITTGLLNIRRFEKRPSETMVLGEVLDREVQFNDGSGKAVVEDVAIEQTGNREWRLTSLYVRMSRGGPEAGNTKIVPVASVSGLRTRVANQAATALLAQINELKAPDIADLLSDLPDDRIIAVSRHMHDDLLADVLEEMSDADRVTIMSALEVERAADILEEMEPDDAADLINELPPAQAEILLSKMEPDEAQDVRRLMSYGERTAGGLMTTEPMILSPDAHISMLLAAARREDLAPAIASTCFIVRPPTETPTGQYLGVVHLQRALREPPSEMVGSIIDQVEILSPDDGIGTITRLLATYNLTILPVVDNGLLVGAVSVDDVLNHLMPEDWRDADEDQIDTRIDERHVDDLLDESEPGTAGEAEIDGCERDGRESDRDVVNECEKAEHREGRDA</sequence>
<dbReference type="InterPro" id="IPR058838">
    <property type="entry name" value="SH3_actinomycetes"/>
</dbReference>
<keyword evidence="5" id="KW-1185">Reference proteome</keyword>
<dbReference type="Pfam" id="PF26205">
    <property type="entry name" value="SH3_actinomycetes"/>
    <property type="match status" value="1"/>
</dbReference>
<dbReference type="Proteomes" id="UP001230145">
    <property type="component" value="Unassembled WGS sequence"/>
</dbReference>
<dbReference type="Gene3D" id="1.25.60.10">
    <property type="entry name" value="MgtE N-terminal domain-like"/>
    <property type="match status" value="1"/>
</dbReference>
<dbReference type="InterPro" id="IPR006668">
    <property type="entry name" value="Mg_transptr_MgtE_intracell_dom"/>
</dbReference>
<evidence type="ECO:0000259" key="3">
    <source>
        <dbReference type="PROSITE" id="PS51371"/>
    </source>
</evidence>
<keyword evidence="4" id="KW-0282">Flagellum</keyword>